<proteinExistence type="predicted"/>
<evidence type="ECO:0000313" key="2">
    <source>
        <dbReference type="EMBL" id="MBX56449.1"/>
    </source>
</evidence>
<keyword evidence="1" id="KW-0812">Transmembrane</keyword>
<sequence length="38" mass="4471">MCLGISYLLGNDMSSYEMMCLYVILYVKQFVFLIGWLI</sequence>
<reference evidence="2" key="1">
    <citation type="submission" date="2018-02" db="EMBL/GenBank/DDBJ databases">
        <title>Rhizophora mucronata_Transcriptome.</title>
        <authorList>
            <person name="Meera S.P."/>
            <person name="Sreeshan A."/>
            <person name="Augustine A."/>
        </authorList>
    </citation>
    <scope>NUCLEOTIDE SEQUENCE</scope>
    <source>
        <tissue evidence="2">Leaf</tissue>
    </source>
</reference>
<organism evidence="2">
    <name type="scientific">Rhizophora mucronata</name>
    <name type="common">Asiatic mangrove</name>
    <dbReference type="NCBI Taxonomy" id="61149"/>
    <lineage>
        <taxon>Eukaryota</taxon>
        <taxon>Viridiplantae</taxon>
        <taxon>Streptophyta</taxon>
        <taxon>Embryophyta</taxon>
        <taxon>Tracheophyta</taxon>
        <taxon>Spermatophyta</taxon>
        <taxon>Magnoliopsida</taxon>
        <taxon>eudicotyledons</taxon>
        <taxon>Gunneridae</taxon>
        <taxon>Pentapetalae</taxon>
        <taxon>rosids</taxon>
        <taxon>fabids</taxon>
        <taxon>Malpighiales</taxon>
        <taxon>Rhizophoraceae</taxon>
        <taxon>Rhizophora</taxon>
    </lineage>
</organism>
<evidence type="ECO:0000256" key="1">
    <source>
        <dbReference type="SAM" id="Phobius"/>
    </source>
</evidence>
<dbReference type="EMBL" id="GGEC01075965">
    <property type="protein sequence ID" value="MBX56449.1"/>
    <property type="molecule type" value="Transcribed_RNA"/>
</dbReference>
<name>A0A2P2PPA4_RHIMU</name>
<feature type="transmembrane region" description="Helical" evidence="1">
    <location>
        <begin position="16"/>
        <end position="37"/>
    </location>
</feature>
<keyword evidence="1" id="KW-1133">Transmembrane helix</keyword>
<protein>
    <submittedName>
        <fullName evidence="2">Uncharacterized protein</fullName>
    </submittedName>
</protein>
<accession>A0A2P2PPA4</accession>
<keyword evidence="1" id="KW-0472">Membrane</keyword>
<dbReference type="AlphaFoldDB" id="A0A2P2PPA4"/>